<protein>
    <recommendedName>
        <fullName evidence="4">3-hydroxybutyrate dehydrogenase</fullName>
    </recommendedName>
</protein>
<evidence type="ECO:0000256" key="1">
    <source>
        <dbReference type="ARBA" id="ARBA00006484"/>
    </source>
</evidence>
<reference evidence="2" key="1">
    <citation type="submission" date="2021-01" db="EMBL/GenBank/DDBJ databases">
        <authorList>
            <consortium name="Genoscope - CEA"/>
            <person name="William W."/>
        </authorList>
    </citation>
    <scope>NUCLEOTIDE SEQUENCE</scope>
</reference>
<proteinExistence type="inferred from homology"/>
<dbReference type="EMBL" id="CAJJDM010000061">
    <property type="protein sequence ID" value="CAD8078663.1"/>
    <property type="molecule type" value="Genomic_DNA"/>
</dbReference>
<sequence length="263" mass="28250">MFANLPGKVALITGSTSGIGLSVAKKLASQGVHIGLNGFAKPEEVTAIRKEIESQFKVKTFYHGADLKEGSQVKSMVQETSKALGSVDILVNNAGIQYIETAVNFPEQKFNDIIAINLTAAFLTTKYALPQMLDKNWGRIINIASVHGLVASVNKCAYVAAKHGIVGLTKATALEVAKTGVTINAVCPGWVMTKLIETQIQQRADQYKISFEEAQIKLLEEKQPSVTPVTTDQLGDLITFLCSNSASQIKGSAYTMDGGWTAQ</sequence>
<evidence type="ECO:0000313" key="3">
    <source>
        <dbReference type="Proteomes" id="UP000688137"/>
    </source>
</evidence>
<dbReference type="OMA" id="MTLYPSQ"/>
<keyword evidence="3" id="KW-1185">Reference proteome</keyword>
<dbReference type="PANTHER" id="PTHR42879:SF2">
    <property type="entry name" value="3-OXOACYL-[ACYL-CARRIER-PROTEIN] REDUCTASE FABG"/>
    <property type="match status" value="1"/>
</dbReference>
<evidence type="ECO:0000313" key="2">
    <source>
        <dbReference type="EMBL" id="CAD8078663.1"/>
    </source>
</evidence>
<dbReference type="InterPro" id="IPR011294">
    <property type="entry name" value="3-OHbutyrate_DH"/>
</dbReference>
<dbReference type="InterPro" id="IPR020904">
    <property type="entry name" value="Sc_DH/Rdtase_CS"/>
</dbReference>
<accession>A0A8S1MN92</accession>
<dbReference type="NCBIfam" id="TIGR01963">
    <property type="entry name" value="PHB_DH"/>
    <property type="match status" value="1"/>
</dbReference>
<name>A0A8S1MN92_PARPR</name>
<evidence type="ECO:0008006" key="4">
    <source>
        <dbReference type="Google" id="ProtNLM"/>
    </source>
</evidence>
<comment type="similarity">
    <text evidence="1">Belongs to the short-chain dehydrogenases/reductases (SDR) family.</text>
</comment>
<comment type="caution">
    <text evidence="2">The sequence shown here is derived from an EMBL/GenBank/DDBJ whole genome shotgun (WGS) entry which is preliminary data.</text>
</comment>
<dbReference type="PROSITE" id="PS00061">
    <property type="entry name" value="ADH_SHORT"/>
    <property type="match status" value="1"/>
</dbReference>
<dbReference type="InterPro" id="IPR050259">
    <property type="entry name" value="SDR"/>
</dbReference>
<dbReference type="GO" id="GO:0032787">
    <property type="term" value="P:monocarboxylic acid metabolic process"/>
    <property type="evidence" value="ECO:0007669"/>
    <property type="project" value="UniProtKB-ARBA"/>
</dbReference>
<dbReference type="NCBIfam" id="NF009093">
    <property type="entry name" value="PRK12429.1"/>
    <property type="match status" value="1"/>
</dbReference>
<dbReference type="PANTHER" id="PTHR42879">
    <property type="entry name" value="3-OXOACYL-(ACYL-CARRIER-PROTEIN) REDUCTASE"/>
    <property type="match status" value="1"/>
</dbReference>
<dbReference type="Proteomes" id="UP000688137">
    <property type="component" value="Unassembled WGS sequence"/>
</dbReference>
<dbReference type="GO" id="GO:0003858">
    <property type="term" value="F:3-hydroxybutyrate dehydrogenase activity"/>
    <property type="evidence" value="ECO:0007669"/>
    <property type="project" value="InterPro"/>
</dbReference>
<dbReference type="Pfam" id="PF00106">
    <property type="entry name" value="adh_short"/>
    <property type="match status" value="1"/>
</dbReference>
<dbReference type="InterPro" id="IPR002347">
    <property type="entry name" value="SDR_fam"/>
</dbReference>
<organism evidence="2 3">
    <name type="scientific">Paramecium primaurelia</name>
    <dbReference type="NCBI Taxonomy" id="5886"/>
    <lineage>
        <taxon>Eukaryota</taxon>
        <taxon>Sar</taxon>
        <taxon>Alveolata</taxon>
        <taxon>Ciliophora</taxon>
        <taxon>Intramacronucleata</taxon>
        <taxon>Oligohymenophorea</taxon>
        <taxon>Peniculida</taxon>
        <taxon>Parameciidae</taxon>
        <taxon>Paramecium</taxon>
    </lineage>
</organism>
<gene>
    <name evidence="2" type="ORF">PPRIM_AZ9-3.1.T0600188</name>
</gene>
<dbReference type="AlphaFoldDB" id="A0A8S1MN92"/>
<dbReference type="FunFam" id="3.40.50.720:FF:000084">
    <property type="entry name" value="Short-chain dehydrogenase reductase"/>
    <property type="match status" value="1"/>
</dbReference>